<sequence length="738" mass="80017">MSTEVVGKPIDRVDGRLKVTGAAHYSAEFPLENLVHAVLIGSNISRGTIKSIDASAAEKLPGVIAIITHLNAPKLKEMPLIMTGGAAAEVRLPLVDGNIYHNGQYIGLVVADTLERATYAASLVCVAYQEQPFVTEMEREKAVMPTGPVGFRPADIARGNLEQGLAEAEVRIEETYTTPTENHNPIETHATTAVWSGDKLTVYDATQFTFGQQKTLAIGFGIPEENVRIVCHFIGGAFGCKGGMWSHVPLTALAARFVERPVKLVLTRQQMFTNVGHRAETEQQIILGAKRDGRLTAIAHKGISHSCEDAVGEFVEPFTVATHLLYATQNLQTSQRVVKVNKGQPTFMRAPGEAPGTFALESAMDELAYKLNLDPIELRLRNYAEINPDTNLPWSSKSLKECYQLGAEKFGWSQRNPTPRSMQDGRYLIGMGMATATYPVYRFPASAVAKIMLDGSVVVQSSTHEMGTGTATVMAQVIADVLGVSVERVRFELGDTNFPKAPVSGGSGTVASVGSAVAGATKAARAKVLDIARADKRSPLYNIPDTEIAFEDGQIFVKSDKAKRESYADILKRQNLNLVEANFDIQFDEENKKHSMHSFGAQFVEVRVDQDLGEVRVRRFVGAFGTGRVLNLKTARSQMIGGITMGLGMALFEETVTDHKFGRIINSNLGEYHVPVNADVPAIEAYFVEEEDPHVNAIGAKGIGEIGITGVAAAVANAVYHATGKRIRDLPITPDKLL</sequence>
<dbReference type="InterPro" id="IPR016208">
    <property type="entry name" value="Ald_Oxase/xanthine_DH-like"/>
</dbReference>
<dbReference type="PANTHER" id="PTHR11908:SF132">
    <property type="entry name" value="ALDEHYDE OXIDASE 1-RELATED"/>
    <property type="match status" value="1"/>
</dbReference>
<dbReference type="SUPFAM" id="SSF54665">
    <property type="entry name" value="CO dehydrogenase molybdoprotein N-domain-like"/>
    <property type="match status" value="1"/>
</dbReference>
<dbReference type="Pfam" id="PF02738">
    <property type="entry name" value="MoCoBD_1"/>
    <property type="match status" value="1"/>
</dbReference>
<feature type="domain" description="Aldehyde oxidase/xanthine dehydrogenase a/b hammerhead" evidence="3">
    <location>
        <begin position="20"/>
        <end position="132"/>
    </location>
</feature>
<dbReference type="InterPro" id="IPR046867">
    <property type="entry name" value="AldOxase/xan_DH_MoCoBD2"/>
</dbReference>
<dbReference type="Gene3D" id="3.90.1170.50">
    <property type="entry name" value="Aldehyde oxidase/xanthine dehydrogenase, a/b hammerhead"/>
    <property type="match status" value="1"/>
</dbReference>
<protein>
    <submittedName>
        <fullName evidence="4">Xanthine dehydrogenase family protein molybdopterin-binding subunit</fullName>
    </submittedName>
</protein>
<dbReference type="EMBL" id="JACJTA010000021">
    <property type="protein sequence ID" value="MBD2605259.1"/>
    <property type="molecule type" value="Genomic_DNA"/>
</dbReference>
<dbReference type="InterPro" id="IPR037165">
    <property type="entry name" value="AldOxase/xan_DH_Mopterin-bd_sf"/>
</dbReference>
<dbReference type="Gene3D" id="3.30.365.10">
    <property type="entry name" value="Aldehyde oxidase/xanthine dehydrogenase, molybdopterin binding domain"/>
    <property type="match status" value="4"/>
</dbReference>
<dbReference type="Pfam" id="PF01315">
    <property type="entry name" value="Ald_Xan_dh_C"/>
    <property type="match status" value="1"/>
</dbReference>
<evidence type="ECO:0000313" key="5">
    <source>
        <dbReference type="Proteomes" id="UP000660380"/>
    </source>
</evidence>
<dbReference type="InterPro" id="IPR000674">
    <property type="entry name" value="Ald_Oxase/Xan_DH_a/b"/>
</dbReference>
<comment type="caution">
    <text evidence="4">The sequence shown here is derived from an EMBL/GenBank/DDBJ whole genome shotgun (WGS) entry which is preliminary data.</text>
</comment>
<dbReference type="InterPro" id="IPR036856">
    <property type="entry name" value="Ald_Oxase/Xan_DH_a/b_sf"/>
</dbReference>
<dbReference type="RefSeq" id="WP_029637006.1">
    <property type="nucleotide sequence ID" value="NZ_JACJTA010000021.1"/>
</dbReference>
<dbReference type="SUPFAM" id="SSF56003">
    <property type="entry name" value="Molybdenum cofactor-binding domain"/>
    <property type="match status" value="1"/>
</dbReference>
<gene>
    <name evidence="4" type="ORF">H6G81_12115</name>
</gene>
<evidence type="ECO:0000259" key="3">
    <source>
        <dbReference type="SMART" id="SM01008"/>
    </source>
</evidence>
<keyword evidence="2" id="KW-0560">Oxidoreductase</keyword>
<proteinExistence type="predicted"/>
<keyword evidence="5" id="KW-1185">Reference proteome</keyword>
<reference evidence="4 5" key="1">
    <citation type="journal article" date="2020" name="ISME J.">
        <title>Comparative genomics reveals insights into cyanobacterial evolution and habitat adaptation.</title>
        <authorList>
            <person name="Chen M.Y."/>
            <person name="Teng W.K."/>
            <person name="Zhao L."/>
            <person name="Hu C.X."/>
            <person name="Zhou Y.K."/>
            <person name="Han B.P."/>
            <person name="Song L.R."/>
            <person name="Shu W.S."/>
        </authorList>
    </citation>
    <scope>NUCLEOTIDE SEQUENCE [LARGE SCALE GENOMIC DNA]</scope>
    <source>
        <strain evidence="4 5">FACHB-248</strain>
    </source>
</reference>
<accession>A0ABR8GQE6</accession>
<dbReference type="Pfam" id="PF20256">
    <property type="entry name" value="MoCoBD_2"/>
    <property type="match status" value="1"/>
</dbReference>
<evidence type="ECO:0000313" key="4">
    <source>
        <dbReference type="EMBL" id="MBD2605259.1"/>
    </source>
</evidence>
<dbReference type="Proteomes" id="UP000660380">
    <property type="component" value="Unassembled WGS sequence"/>
</dbReference>
<evidence type="ECO:0000256" key="2">
    <source>
        <dbReference type="ARBA" id="ARBA00023002"/>
    </source>
</evidence>
<dbReference type="InterPro" id="IPR008274">
    <property type="entry name" value="AldOxase/xan_DH_MoCoBD1"/>
</dbReference>
<name>A0ABR8GQE6_9CYAN</name>
<evidence type="ECO:0000256" key="1">
    <source>
        <dbReference type="ARBA" id="ARBA00022505"/>
    </source>
</evidence>
<organism evidence="4 5">
    <name type="scientific">Scytonema hofmannii FACHB-248</name>
    <dbReference type="NCBI Taxonomy" id="1842502"/>
    <lineage>
        <taxon>Bacteria</taxon>
        <taxon>Bacillati</taxon>
        <taxon>Cyanobacteriota</taxon>
        <taxon>Cyanophyceae</taxon>
        <taxon>Nostocales</taxon>
        <taxon>Scytonemataceae</taxon>
        <taxon>Scytonema</taxon>
    </lineage>
</organism>
<keyword evidence="1" id="KW-0500">Molybdenum</keyword>
<dbReference type="SMART" id="SM01008">
    <property type="entry name" value="Ald_Xan_dh_C"/>
    <property type="match status" value="1"/>
</dbReference>
<dbReference type="PANTHER" id="PTHR11908">
    <property type="entry name" value="XANTHINE DEHYDROGENASE"/>
    <property type="match status" value="1"/>
</dbReference>